<dbReference type="InterPro" id="IPR036390">
    <property type="entry name" value="WH_DNA-bd_sf"/>
</dbReference>
<dbReference type="GO" id="GO:0003677">
    <property type="term" value="F:DNA binding"/>
    <property type="evidence" value="ECO:0007669"/>
    <property type="project" value="InterPro"/>
</dbReference>
<sequence>MAWLHVANPIHARLTCGSANKGRGGITPGLWKAKNRGNLIARLARFLLRRDGAIVRTHYAIAIEQGTAREVVSRQLRGFEQRGWLTLRRGRIELLHRAVLQALHDESVTKSLIRETG</sequence>
<evidence type="ECO:0000313" key="3">
    <source>
        <dbReference type="Proteomes" id="UP000583127"/>
    </source>
</evidence>
<dbReference type="EMBL" id="JABBFZ010000044">
    <property type="protein sequence ID" value="NML35497.1"/>
    <property type="molecule type" value="Genomic_DNA"/>
</dbReference>
<dbReference type="Proteomes" id="UP000583127">
    <property type="component" value="Unassembled WGS sequence"/>
</dbReference>
<dbReference type="RefSeq" id="WP_169501673.1">
    <property type="nucleotide sequence ID" value="NZ_JABBFZ010000044.1"/>
</dbReference>
<organism evidence="2 3">
    <name type="scientific">Paraburkholderia antibiotica</name>
    <dbReference type="NCBI Taxonomy" id="2728839"/>
    <lineage>
        <taxon>Bacteria</taxon>
        <taxon>Pseudomonadati</taxon>
        <taxon>Pseudomonadota</taxon>
        <taxon>Betaproteobacteria</taxon>
        <taxon>Burkholderiales</taxon>
        <taxon>Burkholderiaceae</taxon>
        <taxon>Paraburkholderia</taxon>
    </lineage>
</organism>
<dbReference type="SUPFAM" id="SSF46785">
    <property type="entry name" value="Winged helix' DNA-binding domain"/>
    <property type="match status" value="1"/>
</dbReference>
<evidence type="ECO:0000313" key="2">
    <source>
        <dbReference type="EMBL" id="NML35497.1"/>
    </source>
</evidence>
<protein>
    <submittedName>
        <fullName evidence="2">Winged helix-turn-helix domain-containing protein</fullName>
    </submittedName>
</protein>
<comment type="caution">
    <text evidence="2">The sequence shown here is derived from an EMBL/GenBank/DDBJ whole genome shotgun (WGS) entry which is preliminary data.</text>
</comment>
<gene>
    <name evidence="2" type="ORF">HHL14_32380</name>
</gene>
<accession>A0A7Y0A2V1</accession>
<dbReference type="InterPro" id="IPR036388">
    <property type="entry name" value="WH-like_DNA-bd_sf"/>
</dbReference>
<dbReference type="GO" id="GO:0006355">
    <property type="term" value="P:regulation of DNA-templated transcription"/>
    <property type="evidence" value="ECO:0007669"/>
    <property type="project" value="InterPro"/>
</dbReference>
<feature type="domain" description="HTH crp-type" evidence="1">
    <location>
        <begin position="41"/>
        <end position="103"/>
    </location>
</feature>
<dbReference type="Pfam" id="PF13545">
    <property type="entry name" value="HTH_Crp_2"/>
    <property type="match status" value="1"/>
</dbReference>
<proteinExistence type="predicted"/>
<dbReference type="InterPro" id="IPR012318">
    <property type="entry name" value="HTH_CRP"/>
</dbReference>
<dbReference type="Gene3D" id="1.10.10.10">
    <property type="entry name" value="Winged helix-like DNA-binding domain superfamily/Winged helix DNA-binding domain"/>
    <property type="match status" value="1"/>
</dbReference>
<reference evidence="2 3" key="1">
    <citation type="submission" date="2020-04" db="EMBL/GenBank/DDBJ databases">
        <title>Paraburkholderia sp. G-4-1-8 isolated from soil.</title>
        <authorList>
            <person name="Dahal R.H."/>
        </authorList>
    </citation>
    <scope>NUCLEOTIDE SEQUENCE [LARGE SCALE GENOMIC DNA]</scope>
    <source>
        <strain evidence="2 3">G-4-1-8</strain>
    </source>
</reference>
<dbReference type="AlphaFoldDB" id="A0A7Y0A2V1"/>
<evidence type="ECO:0000259" key="1">
    <source>
        <dbReference type="Pfam" id="PF13545"/>
    </source>
</evidence>
<keyword evidence="3" id="KW-1185">Reference proteome</keyword>
<name>A0A7Y0A2V1_9BURK</name>